<evidence type="ECO:0000256" key="4">
    <source>
        <dbReference type="ARBA" id="ARBA00022553"/>
    </source>
</evidence>
<keyword evidence="6" id="KW-0547">Nucleotide-binding</keyword>
<dbReference type="InterPro" id="IPR003660">
    <property type="entry name" value="HAMP_dom"/>
</dbReference>
<evidence type="ECO:0000256" key="3">
    <source>
        <dbReference type="ARBA" id="ARBA00012438"/>
    </source>
</evidence>
<dbReference type="GO" id="GO:0000155">
    <property type="term" value="F:phosphorelay sensor kinase activity"/>
    <property type="evidence" value="ECO:0007669"/>
    <property type="project" value="InterPro"/>
</dbReference>
<proteinExistence type="predicted"/>
<dbReference type="InterPro" id="IPR036097">
    <property type="entry name" value="HisK_dim/P_sf"/>
</dbReference>
<gene>
    <name evidence="13" type="ORF">SAMN05444358_11147</name>
</gene>
<feature type="domain" description="HAMP" evidence="12">
    <location>
        <begin position="212"/>
        <end position="264"/>
    </location>
</feature>
<keyword evidence="5" id="KW-0808">Transferase</keyword>
<dbReference type="STRING" id="985054.SAMN05444358_11147"/>
<dbReference type="PROSITE" id="PS50885">
    <property type="entry name" value="HAMP"/>
    <property type="match status" value="1"/>
</dbReference>
<keyword evidence="9" id="KW-0902">Two-component regulatory system</keyword>
<evidence type="ECO:0000259" key="12">
    <source>
        <dbReference type="PROSITE" id="PS50885"/>
    </source>
</evidence>
<keyword evidence="7" id="KW-0418">Kinase</keyword>
<dbReference type="GO" id="GO:0005524">
    <property type="term" value="F:ATP binding"/>
    <property type="evidence" value="ECO:0007669"/>
    <property type="project" value="UniProtKB-KW"/>
</dbReference>
<dbReference type="SMART" id="SM00388">
    <property type="entry name" value="HisKA"/>
    <property type="match status" value="1"/>
</dbReference>
<dbReference type="PANTHER" id="PTHR42878:SF7">
    <property type="entry name" value="SENSOR HISTIDINE KINASE GLRK"/>
    <property type="match status" value="1"/>
</dbReference>
<feature type="transmembrane region" description="Helical" evidence="10">
    <location>
        <begin position="191"/>
        <end position="210"/>
    </location>
</feature>
<comment type="catalytic activity">
    <reaction evidence="1">
        <text>ATP + protein L-histidine = ADP + protein N-phospho-L-histidine.</text>
        <dbReference type="EC" id="2.7.13.3"/>
    </reaction>
</comment>
<dbReference type="InterPro" id="IPR050351">
    <property type="entry name" value="BphY/WalK/GraS-like"/>
</dbReference>
<dbReference type="Pfam" id="PF02518">
    <property type="entry name" value="HATPase_c"/>
    <property type="match status" value="1"/>
</dbReference>
<comment type="subcellular location">
    <subcellularLocation>
        <location evidence="2">Membrane</location>
    </subcellularLocation>
</comment>
<evidence type="ECO:0000256" key="6">
    <source>
        <dbReference type="ARBA" id="ARBA00022741"/>
    </source>
</evidence>
<dbReference type="PANTHER" id="PTHR42878">
    <property type="entry name" value="TWO-COMPONENT HISTIDINE KINASE"/>
    <property type="match status" value="1"/>
</dbReference>
<keyword evidence="10" id="KW-0812">Transmembrane</keyword>
<dbReference type="Proteomes" id="UP000183400">
    <property type="component" value="Unassembled WGS sequence"/>
</dbReference>
<keyword evidence="8" id="KW-0067">ATP-binding</keyword>
<evidence type="ECO:0000256" key="8">
    <source>
        <dbReference type="ARBA" id="ARBA00022840"/>
    </source>
</evidence>
<dbReference type="Pfam" id="PF00512">
    <property type="entry name" value="HisKA"/>
    <property type="match status" value="1"/>
</dbReference>
<name>A0A1H3EFK9_9RHOB</name>
<dbReference type="SMART" id="SM00304">
    <property type="entry name" value="HAMP"/>
    <property type="match status" value="1"/>
</dbReference>
<dbReference type="RefSeq" id="WP_074738798.1">
    <property type="nucleotide sequence ID" value="NZ_FNNP01000011.1"/>
</dbReference>
<dbReference type="CDD" id="cd06225">
    <property type="entry name" value="HAMP"/>
    <property type="match status" value="1"/>
</dbReference>
<keyword evidence="10" id="KW-1133">Transmembrane helix</keyword>
<dbReference type="Gene3D" id="1.10.287.130">
    <property type="match status" value="1"/>
</dbReference>
<accession>A0A1H3EFK9</accession>
<evidence type="ECO:0000256" key="10">
    <source>
        <dbReference type="SAM" id="Phobius"/>
    </source>
</evidence>
<dbReference type="InterPro" id="IPR003661">
    <property type="entry name" value="HisK_dim/P_dom"/>
</dbReference>
<dbReference type="Pfam" id="PF00672">
    <property type="entry name" value="HAMP"/>
    <property type="match status" value="1"/>
</dbReference>
<dbReference type="InterPro" id="IPR003594">
    <property type="entry name" value="HATPase_dom"/>
</dbReference>
<dbReference type="EC" id="2.7.13.3" evidence="3"/>
<dbReference type="GO" id="GO:0000156">
    <property type="term" value="F:phosphorelay response regulator activity"/>
    <property type="evidence" value="ECO:0007669"/>
    <property type="project" value="TreeGrafter"/>
</dbReference>
<dbReference type="InterPro" id="IPR005467">
    <property type="entry name" value="His_kinase_dom"/>
</dbReference>
<keyword evidence="14" id="KW-1185">Reference proteome</keyword>
<dbReference type="GO" id="GO:0007234">
    <property type="term" value="P:osmosensory signaling via phosphorelay pathway"/>
    <property type="evidence" value="ECO:0007669"/>
    <property type="project" value="TreeGrafter"/>
</dbReference>
<protein>
    <recommendedName>
        <fullName evidence="3">histidine kinase</fullName>
        <ecNumber evidence="3">2.7.13.3</ecNumber>
    </recommendedName>
</protein>
<reference evidence="14" key="1">
    <citation type="submission" date="2016-10" db="EMBL/GenBank/DDBJ databases">
        <authorList>
            <person name="Varghese N."/>
            <person name="Submissions S."/>
        </authorList>
    </citation>
    <scope>NUCLEOTIDE SEQUENCE [LARGE SCALE GENOMIC DNA]</scope>
    <source>
        <strain evidence="14">DSM 27839</strain>
    </source>
</reference>
<dbReference type="SMART" id="SM00387">
    <property type="entry name" value="HATPase_c"/>
    <property type="match status" value="1"/>
</dbReference>
<evidence type="ECO:0000259" key="11">
    <source>
        <dbReference type="PROSITE" id="PS50109"/>
    </source>
</evidence>
<dbReference type="GO" id="GO:0016020">
    <property type="term" value="C:membrane"/>
    <property type="evidence" value="ECO:0007669"/>
    <property type="project" value="UniProtKB-SubCell"/>
</dbReference>
<organism evidence="13 14">
    <name type="scientific">Ruegeria halocynthiae</name>
    <dbReference type="NCBI Taxonomy" id="985054"/>
    <lineage>
        <taxon>Bacteria</taxon>
        <taxon>Pseudomonadati</taxon>
        <taxon>Pseudomonadota</taxon>
        <taxon>Alphaproteobacteria</taxon>
        <taxon>Rhodobacterales</taxon>
        <taxon>Roseobacteraceae</taxon>
        <taxon>Ruegeria</taxon>
    </lineage>
</organism>
<dbReference type="Gene3D" id="3.30.565.10">
    <property type="entry name" value="Histidine kinase-like ATPase, C-terminal domain"/>
    <property type="match status" value="1"/>
</dbReference>
<evidence type="ECO:0000256" key="1">
    <source>
        <dbReference type="ARBA" id="ARBA00000085"/>
    </source>
</evidence>
<evidence type="ECO:0000313" key="14">
    <source>
        <dbReference type="Proteomes" id="UP000183400"/>
    </source>
</evidence>
<dbReference type="CDD" id="cd00075">
    <property type="entry name" value="HATPase"/>
    <property type="match status" value="1"/>
</dbReference>
<sequence length="527" mass="57892">MRSSTLFGIYAAVLVGFLGGLAGLTLYSLEKSRWWDARISLAQESYGLHLRLEADLYRLFKQHGDALLIGDRDDGISEAELQAKIDTTLDSIRTTIAREILMVGDEEIEELELLDEIEDDIESVNAAIANLSANGSRIETFVRIERLAALLDGDIDDELDQKIQAALDEEAEEVDEVLSEASAFRKWNERLVYLIVLAAIGVLLVALVSFNRQIRKPLTRLADGIGHLRGADYSKPVSLGGSQEFRELGTVLNSMAEGLAAREASRAEQKRQLEDTVAARTFELQQLIDKLETGEENRKRLMADISHELRTPLAIILGEADVTLRTSETLSEDASDSLARIRDSAKHTNQIVDDMLTVARFEAGQLRLDRKETDLRKILRDAVAMFPDPVQVETPESKVVASVDEVRLRQSVLALLQNARRYGGPTIGAMLEEGLASCKITIEDDGPGLSAAEKSQAFDRFFRGSNASGQGIEGSGLGLPVVKSIVEAHGGTVDLQDRQEGGLMITITLPKSPRMKVVQTDVLRETG</sequence>
<dbReference type="PROSITE" id="PS50109">
    <property type="entry name" value="HIS_KIN"/>
    <property type="match status" value="1"/>
</dbReference>
<dbReference type="EMBL" id="FNNP01000011">
    <property type="protein sequence ID" value="SDX77522.1"/>
    <property type="molecule type" value="Genomic_DNA"/>
</dbReference>
<dbReference type="PRINTS" id="PR00344">
    <property type="entry name" value="BCTRLSENSOR"/>
</dbReference>
<dbReference type="SUPFAM" id="SSF47384">
    <property type="entry name" value="Homodimeric domain of signal transducing histidine kinase"/>
    <property type="match status" value="1"/>
</dbReference>
<evidence type="ECO:0000256" key="9">
    <source>
        <dbReference type="ARBA" id="ARBA00023012"/>
    </source>
</evidence>
<dbReference type="Gene3D" id="6.10.340.10">
    <property type="match status" value="1"/>
</dbReference>
<dbReference type="SUPFAM" id="SSF55874">
    <property type="entry name" value="ATPase domain of HSP90 chaperone/DNA topoisomerase II/histidine kinase"/>
    <property type="match status" value="1"/>
</dbReference>
<evidence type="ECO:0000256" key="7">
    <source>
        <dbReference type="ARBA" id="ARBA00022777"/>
    </source>
</evidence>
<dbReference type="InterPro" id="IPR036890">
    <property type="entry name" value="HATPase_C_sf"/>
</dbReference>
<evidence type="ECO:0000256" key="5">
    <source>
        <dbReference type="ARBA" id="ARBA00022679"/>
    </source>
</evidence>
<feature type="domain" description="Histidine kinase" evidence="11">
    <location>
        <begin position="304"/>
        <end position="513"/>
    </location>
</feature>
<dbReference type="AlphaFoldDB" id="A0A1H3EFK9"/>
<keyword evidence="4" id="KW-0597">Phosphoprotein</keyword>
<dbReference type="OrthoDB" id="9809766at2"/>
<dbReference type="CDD" id="cd00082">
    <property type="entry name" value="HisKA"/>
    <property type="match status" value="1"/>
</dbReference>
<dbReference type="InterPro" id="IPR004358">
    <property type="entry name" value="Sig_transdc_His_kin-like_C"/>
</dbReference>
<feature type="transmembrane region" description="Helical" evidence="10">
    <location>
        <begin position="6"/>
        <end position="29"/>
    </location>
</feature>
<evidence type="ECO:0000256" key="2">
    <source>
        <dbReference type="ARBA" id="ARBA00004370"/>
    </source>
</evidence>
<dbReference type="GO" id="GO:0030295">
    <property type="term" value="F:protein kinase activator activity"/>
    <property type="evidence" value="ECO:0007669"/>
    <property type="project" value="TreeGrafter"/>
</dbReference>
<evidence type="ECO:0000313" key="13">
    <source>
        <dbReference type="EMBL" id="SDX77522.1"/>
    </source>
</evidence>
<keyword evidence="10" id="KW-0472">Membrane</keyword>